<comment type="caution">
    <text evidence="2">The sequence shown here is derived from an EMBL/GenBank/DDBJ whole genome shotgun (WGS) entry which is preliminary data.</text>
</comment>
<feature type="transmembrane region" description="Helical" evidence="1">
    <location>
        <begin position="81"/>
        <end position="107"/>
    </location>
</feature>
<dbReference type="AlphaFoldDB" id="A0A5J4UDE8"/>
<dbReference type="EMBL" id="SNRW01017558">
    <property type="protein sequence ID" value="KAA6368230.1"/>
    <property type="molecule type" value="Genomic_DNA"/>
</dbReference>
<protein>
    <submittedName>
        <fullName evidence="2">Uncharacterized protein</fullName>
    </submittedName>
</protein>
<feature type="non-terminal residue" evidence="2">
    <location>
        <position position="411"/>
    </location>
</feature>
<gene>
    <name evidence="2" type="ORF">EZS28_036243</name>
</gene>
<keyword evidence="1" id="KW-0812">Transmembrane</keyword>
<name>A0A5J4UDE8_9EUKA</name>
<organism evidence="2 3">
    <name type="scientific">Streblomastix strix</name>
    <dbReference type="NCBI Taxonomy" id="222440"/>
    <lineage>
        <taxon>Eukaryota</taxon>
        <taxon>Metamonada</taxon>
        <taxon>Preaxostyla</taxon>
        <taxon>Oxymonadida</taxon>
        <taxon>Streblomastigidae</taxon>
        <taxon>Streblomastix</taxon>
    </lineage>
</organism>
<sequence length="411" mass="46603">MNNPISRCPYCGQTVSKTEGFCPSCGHSYIITPPVTPVQPKFIKTNTLLDVNKFINSPTKKRDNVVPQEEKDKARRSSLKALAWVFGIEILVVLIISLVTGLFFQIFDFSSPTDFINSYQIDTVINKDGSMENTYSIEWEFLKDLTNEPLYFGVPNSSCSIVSLGDNISQGTIVDRYNSESGSWIKLSLKKKTYSKNEKIHLGYVLRQNHMLCYDDEKEDYFYQFVPGWFDKIKVESYLFRWSSTLPMTKTNGTRIDEFSCFWSGSLKPGKYADLRVEYARMILQIHVPPPNIEKGLVFTIGIIDGIPGLVIMKVIVTIVTVAVVPPAEVVLVLVLAPVLEAVGLDAVLKISIGQRQTPNLSMKIFQLILKKRNQKVKRRCSLLTQNNKQTWKTQSIAVRIADSQYRGWKA</sequence>
<evidence type="ECO:0000313" key="3">
    <source>
        <dbReference type="Proteomes" id="UP000324800"/>
    </source>
</evidence>
<proteinExistence type="predicted"/>
<evidence type="ECO:0000256" key="1">
    <source>
        <dbReference type="SAM" id="Phobius"/>
    </source>
</evidence>
<dbReference type="Proteomes" id="UP000324800">
    <property type="component" value="Unassembled WGS sequence"/>
</dbReference>
<reference evidence="2 3" key="1">
    <citation type="submission" date="2019-03" db="EMBL/GenBank/DDBJ databases">
        <title>Single cell metagenomics reveals metabolic interactions within the superorganism composed of flagellate Streblomastix strix and complex community of Bacteroidetes bacteria on its surface.</title>
        <authorList>
            <person name="Treitli S.C."/>
            <person name="Kolisko M."/>
            <person name="Husnik F."/>
            <person name="Keeling P."/>
            <person name="Hampl V."/>
        </authorList>
    </citation>
    <scope>NUCLEOTIDE SEQUENCE [LARGE SCALE GENOMIC DNA]</scope>
    <source>
        <strain evidence="2">ST1C</strain>
    </source>
</reference>
<keyword evidence="1" id="KW-1133">Transmembrane helix</keyword>
<accession>A0A5J4UDE8</accession>
<keyword evidence="1" id="KW-0472">Membrane</keyword>
<evidence type="ECO:0000313" key="2">
    <source>
        <dbReference type="EMBL" id="KAA6368230.1"/>
    </source>
</evidence>